<organism evidence="1">
    <name type="scientific">uncultured Segetibacter sp</name>
    <dbReference type="NCBI Taxonomy" id="481133"/>
    <lineage>
        <taxon>Bacteria</taxon>
        <taxon>Pseudomonadati</taxon>
        <taxon>Bacteroidota</taxon>
        <taxon>Chitinophagia</taxon>
        <taxon>Chitinophagales</taxon>
        <taxon>Chitinophagaceae</taxon>
        <taxon>Segetibacter</taxon>
        <taxon>environmental samples</taxon>
    </lineage>
</organism>
<gene>
    <name evidence="1" type="ORF">AVDCRST_MAG96-4213</name>
</gene>
<proteinExistence type="predicted"/>
<name>A0A6J4U435_9BACT</name>
<dbReference type="AlphaFoldDB" id="A0A6J4U435"/>
<sequence>MHNEPTANVSTTSDTNSSTSHTVFIQAARKGSVCGITASRSPLAQIIQQNPQSIIS</sequence>
<protein>
    <submittedName>
        <fullName evidence="1">Uncharacterized protein</fullName>
    </submittedName>
</protein>
<evidence type="ECO:0000313" key="1">
    <source>
        <dbReference type="EMBL" id="CAA9539871.1"/>
    </source>
</evidence>
<dbReference type="EMBL" id="CADCVN010001653">
    <property type="protein sequence ID" value="CAA9539871.1"/>
    <property type="molecule type" value="Genomic_DNA"/>
</dbReference>
<accession>A0A6J4U435</accession>
<reference evidence="1" key="1">
    <citation type="submission" date="2020-02" db="EMBL/GenBank/DDBJ databases">
        <authorList>
            <person name="Meier V. D."/>
        </authorList>
    </citation>
    <scope>NUCLEOTIDE SEQUENCE</scope>
    <source>
        <strain evidence="1">AVDCRST_MAG96</strain>
    </source>
</reference>